<dbReference type="PRINTS" id="PR00332">
    <property type="entry name" value="HISTRIAD"/>
</dbReference>
<name>A0ABY7M131_9MOLU</name>
<keyword evidence="4" id="KW-1185">Reference proteome</keyword>
<feature type="short sequence motif" description="Histidine triad motif" evidence="1">
    <location>
        <begin position="96"/>
        <end position="100"/>
    </location>
</feature>
<dbReference type="EMBL" id="CP115156">
    <property type="protein sequence ID" value="WBL31428.1"/>
    <property type="molecule type" value="Genomic_DNA"/>
</dbReference>
<dbReference type="Gene3D" id="3.30.428.10">
    <property type="entry name" value="HIT-like"/>
    <property type="match status" value="1"/>
</dbReference>
<dbReference type="Proteomes" id="UP001210120">
    <property type="component" value="Chromosome"/>
</dbReference>
<dbReference type="PANTHER" id="PTHR46648:SF1">
    <property type="entry name" value="ADENOSINE 5'-MONOPHOSPHORAMIDASE HNT1"/>
    <property type="match status" value="1"/>
</dbReference>
<reference evidence="3" key="1">
    <citation type="submission" date="2022-12" db="EMBL/GenBank/DDBJ databases">
        <title>Genomic Characterization of Candidatus Phytoplasma sacchari in China.</title>
        <authorList>
            <person name="Zhang R.-Y."/>
        </authorList>
    </citation>
    <scope>NUCLEOTIDE SEQUENCE [LARGE SCALE GENOMIC DNA]</scope>
    <source>
        <strain evidence="3">SCWL1</strain>
    </source>
</reference>
<sequence length="153" mass="17958">METIFTQIINKKISSYIIYEDKTVVSFLDINPFTKGHSLVVTKEEYSSIIEIPEFIFVHLFSVVQKISKVLIKTFNAKGINLLNNNGKIAGQTIFHYHVHLIPRFLPKEVDLVFNNNLKFDKSDYNKMCQEIKINFKKMIIDKEDKNDFFYAK</sequence>
<dbReference type="SUPFAM" id="SSF54197">
    <property type="entry name" value="HIT-like"/>
    <property type="match status" value="1"/>
</dbReference>
<gene>
    <name evidence="3" type="ORF">O7R10_02400</name>
</gene>
<dbReference type="Pfam" id="PF01230">
    <property type="entry name" value="HIT"/>
    <property type="match status" value="1"/>
</dbReference>
<dbReference type="InterPro" id="IPR036265">
    <property type="entry name" value="HIT-like_sf"/>
</dbReference>
<organism evidence="3 4">
    <name type="scientific">Candidatus Phytoplasma sacchari</name>
    <dbReference type="NCBI Taxonomy" id="2609813"/>
    <lineage>
        <taxon>Bacteria</taxon>
        <taxon>Bacillati</taxon>
        <taxon>Mycoplasmatota</taxon>
        <taxon>Mollicutes</taxon>
        <taxon>Acholeplasmatales</taxon>
        <taxon>Acholeplasmataceae</taxon>
        <taxon>Candidatus Phytoplasma</taxon>
        <taxon>16SrXI (Rice yellow dwarf group)</taxon>
    </lineage>
</organism>
<dbReference type="InterPro" id="IPR011146">
    <property type="entry name" value="HIT-like"/>
</dbReference>
<evidence type="ECO:0000313" key="4">
    <source>
        <dbReference type="Proteomes" id="UP001210120"/>
    </source>
</evidence>
<dbReference type="InterPro" id="IPR001310">
    <property type="entry name" value="Histidine_triad_HIT"/>
</dbReference>
<protein>
    <submittedName>
        <fullName evidence="3">HIT domain-containing protein</fullName>
    </submittedName>
</protein>
<accession>A0ABY7M131</accession>
<evidence type="ECO:0000259" key="2">
    <source>
        <dbReference type="PROSITE" id="PS51084"/>
    </source>
</evidence>
<evidence type="ECO:0000256" key="1">
    <source>
        <dbReference type="PROSITE-ProRule" id="PRU00464"/>
    </source>
</evidence>
<feature type="domain" description="HIT" evidence="2">
    <location>
        <begin position="4"/>
        <end position="112"/>
    </location>
</feature>
<proteinExistence type="predicted"/>
<dbReference type="PROSITE" id="PS00892">
    <property type="entry name" value="HIT_1"/>
    <property type="match status" value="1"/>
</dbReference>
<evidence type="ECO:0000313" key="3">
    <source>
        <dbReference type="EMBL" id="WBL31428.1"/>
    </source>
</evidence>
<dbReference type="PANTHER" id="PTHR46648">
    <property type="entry name" value="HIT FAMILY PROTEIN 1"/>
    <property type="match status" value="1"/>
</dbReference>
<dbReference type="PROSITE" id="PS51084">
    <property type="entry name" value="HIT_2"/>
    <property type="match status" value="1"/>
</dbReference>
<dbReference type="InterPro" id="IPR019808">
    <property type="entry name" value="Histidine_triad_CS"/>
</dbReference>